<evidence type="ECO:0000313" key="7">
    <source>
        <dbReference type="Proteomes" id="UP000479710"/>
    </source>
</evidence>
<evidence type="ECO:0000313" key="6">
    <source>
        <dbReference type="EMBL" id="KAF0896682.1"/>
    </source>
</evidence>
<keyword evidence="3 4" id="KW-0175">Coiled coil</keyword>
<feature type="non-terminal residue" evidence="6">
    <location>
        <position position="1"/>
    </location>
</feature>
<dbReference type="SUPFAM" id="SSF52540">
    <property type="entry name" value="P-loop containing nucleoside triphosphate hydrolases"/>
    <property type="match status" value="1"/>
</dbReference>
<feature type="transmembrane region" description="Helical" evidence="5">
    <location>
        <begin position="263"/>
        <end position="286"/>
    </location>
</feature>
<comment type="similarity">
    <text evidence="1">Belongs to the SMC family. SMC5 subfamily.</text>
</comment>
<evidence type="ECO:0000256" key="3">
    <source>
        <dbReference type="ARBA" id="ARBA00023054"/>
    </source>
</evidence>
<dbReference type="GO" id="GO:0005634">
    <property type="term" value="C:nucleus"/>
    <property type="evidence" value="ECO:0007669"/>
    <property type="project" value="TreeGrafter"/>
</dbReference>
<proteinExistence type="inferred from homology"/>
<dbReference type="Proteomes" id="UP000479710">
    <property type="component" value="Unassembled WGS sequence"/>
</dbReference>
<evidence type="ECO:0000256" key="5">
    <source>
        <dbReference type="SAM" id="Phobius"/>
    </source>
</evidence>
<evidence type="ECO:0000256" key="1">
    <source>
        <dbReference type="ARBA" id="ARBA00010171"/>
    </source>
</evidence>
<gene>
    <name evidence="6" type="ORF">E2562_027027</name>
</gene>
<keyword evidence="7" id="KW-1185">Reference proteome</keyword>
<protein>
    <recommendedName>
        <fullName evidence="2">Structural maintenance of chromosomes protein 5</fullName>
    </recommendedName>
</protein>
<accession>A0A6G1C8Z2</accession>
<name>A0A6G1C8Z2_9ORYZ</name>
<organism evidence="6 7">
    <name type="scientific">Oryza meyeriana var. granulata</name>
    <dbReference type="NCBI Taxonomy" id="110450"/>
    <lineage>
        <taxon>Eukaryota</taxon>
        <taxon>Viridiplantae</taxon>
        <taxon>Streptophyta</taxon>
        <taxon>Embryophyta</taxon>
        <taxon>Tracheophyta</taxon>
        <taxon>Spermatophyta</taxon>
        <taxon>Magnoliopsida</taxon>
        <taxon>Liliopsida</taxon>
        <taxon>Poales</taxon>
        <taxon>Poaceae</taxon>
        <taxon>BOP clade</taxon>
        <taxon>Oryzoideae</taxon>
        <taxon>Oryzeae</taxon>
        <taxon>Oryzinae</taxon>
        <taxon>Oryza</taxon>
        <taxon>Oryza meyeriana</taxon>
    </lineage>
</organism>
<dbReference type="PANTHER" id="PTHR45916:SF1">
    <property type="entry name" value="STRUCTURAL MAINTENANCE OF CHROMOSOMES PROTEIN 5"/>
    <property type="match status" value="1"/>
</dbReference>
<evidence type="ECO:0000256" key="4">
    <source>
        <dbReference type="SAM" id="Coils"/>
    </source>
</evidence>
<keyword evidence="5" id="KW-0812">Transmembrane</keyword>
<comment type="caution">
    <text evidence="6">The sequence shown here is derived from an EMBL/GenBank/DDBJ whole genome shotgun (WGS) entry which is preliminary data.</text>
</comment>
<dbReference type="PANTHER" id="PTHR45916">
    <property type="entry name" value="STRUCTURAL MAINTENANCE OF CHROMOSOMES PROTEIN 5"/>
    <property type="match status" value="1"/>
</dbReference>
<dbReference type="GO" id="GO:0030915">
    <property type="term" value="C:Smc5-Smc6 complex"/>
    <property type="evidence" value="ECO:0007669"/>
    <property type="project" value="TreeGrafter"/>
</dbReference>
<dbReference type="OrthoDB" id="691412at2759"/>
<keyword evidence="5" id="KW-1133">Transmembrane helix</keyword>
<sequence length="307" mass="36080">QVRVAARCYTLLLTFRATVPRKGVIDLIKNFNIQVNNLTQFLPQDRICEFAKLTPIQLLKETEKAVGDPEFPVQHRQLIDRSMELKNLEVAVKQKEQTLNNLKVFNAELEKDVERVRRRDKLMKKAELMRKRLPWLKYDMKKKECIEAQEQENTKKKKMEEVAKIWEDSKCPVEEFKKEKMFHTSNIKRTSNQIAENMKKRQDVTDKELQLNERLIATLDNIEHLKRQENSRQQRILKAKEALAAAEREHDDLQPCEASKAEMVGLFTFIPLAFAVIHLFVCICSIQVPVTNFMFPHSHDSQCKLHN</sequence>
<reference evidence="6 7" key="1">
    <citation type="submission" date="2019-11" db="EMBL/GenBank/DDBJ databases">
        <title>Whole genome sequence of Oryza granulata.</title>
        <authorList>
            <person name="Li W."/>
        </authorList>
    </citation>
    <scope>NUCLEOTIDE SEQUENCE [LARGE SCALE GENOMIC DNA]</scope>
    <source>
        <strain evidence="7">cv. Menghai</strain>
        <tissue evidence="6">Leaf</tissue>
    </source>
</reference>
<evidence type="ECO:0000256" key="2">
    <source>
        <dbReference type="ARBA" id="ARBA00018687"/>
    </source>
</evidence>
<dbReference type="EMBL" id="SPHZ02000010">
    <property type="protein sequence ID" value="KAF0896682.1"/>
    <property type="molecule type" value="Genomic_DNA"/>
</dbReference>
<feature type="coiled-coil region" evidence="4">
    <location>
        <begin position="85"/>
        <end position="126"/>
    </location>
</feature>
<dbReference type="InterPro" id="IPR027417">
    <property type="entry name" value="P-loop_NTPase"/>
</dbReference>
<dbReference type="GO" id="GO:0000724">
    <property type="term" value="P:double-strand break repair via homologous recombination"/>
    <property type="evidence" value="ECO:0007669"/>
    <property type="project" value="TreeGrafter"/>
</dbReference>
<dbReference type="GO" id="GO:0003697">
    <property type="term" value="F:single-stranded DNA binding"/>
    <property type="evidence" value="ECO:0007669"/>
    <property type="project" value="TreeGrafter"/>
</dbReference>
<dbReference type="AlphaFoldDB" id="A0A6G1C8Z2"/>
<keyword evidence="5" id="KW-0472">Membrane</keyword>